<name>A0A2H0WRI5_9BACT</name>
<protein>
    <recommendedName>
        <fullName evidence="4">Glycosyltransferase 2-like domain-containing protein</fullName>
    </recommendedName>
</protein>
<evidence type="ECO:0000313" key="6">
    <source>
        <dbReference type="Proteomes" id="UP000231282"/>
    </source>
</evidence>
<dbReference type="AlphaFoldDB" id="A0A2H0WRI5"/>
<evidence type="ECO:0000256" key="2">
    <source>
        <dbReference type="ARBA" id="ARBA00022676"/>
    </source>
</evidence>
<dbReference type="PANTHER" id="PTHR43179">
    <property type="entry name" value="RHAMNOSYLTRANSFERASE WBBL"/>
    <property type="match status" value="1"/>
</dbReference>
<dbReference type="InterPro" id="IPR029044">
    <property type="entry name" value="Nucleotide-diphossugar_trans"/>
</dbReference>
<comment type="similarity">
    <text evidence="1">Belongs to the glycosyltransferase 2 family.</text>
</comment>
<organism evidence="5 6">
    <name type="scientific">Candidatus Shapirobacteria bacterium CG09_land_8_20_14_0_10_38_17</name>
    <dbReference type="NCBI Taxonomy" id="1974884"/>
    <lineage>
        <taxon>Bacteria</taxon>
        <taxon>Candidatus Shapironibacteriota</taxon>
    </lineage>
</organism>
<evidence type="ECO:0000256" key="3">
    <source>
        <dbReference type="ARBA" id="ARBA00022679"/>
    </source>
</evidence>
<dbReference type="EMBL" id="PEZH01000012">
    <property type="protein sequence ID" value="PIS15284.1"/>
    <property type="molecule type" value="Genomic_DNA"/>
</dbReference>
<feature type="domain" description="Glycosyltransferase 2-like" evidence="4">
    <location>
        <begin position="8"/>
        <end position="193"/>
    </location>
</feature>
<accession>A0A2H0WRI5</accession>
<keyword evidence="3" id="KW-0808">Transferase</keyword>
<dbReference type="GO" id="GO:0016757">
    <property type="term" value="F:glycosyltransferase activity"/>
    <property type="evidence" value="ECO:0007669"/>
    <property type="project" value="UniProtKB-KW"/>
</dbReference>
<dbReference type="Pfam" id="PF00535">
    <property type="entry name" value="Glycos_transf_2"/>
    <property type="match status" value="1"/>
</dbReference>
<gene>
    <name evidence="5" type="ORF">COT63_00685</name>
</gene>
<reference evidence="6" key="1">
    <citation type="submission" date="2017-09" db="EMBL/GenBank/DDBJ databases">
        <title>Depth-based differentiation of microbial function through sediment-hosted aquifers and enrichment of novel symbionts in the deep terrestrial subsurface.</title>
        <authorList>
            <person name="Probst A.J."/>
            <person name="Ladd B."/>
            <person name="Jarett J.K."/>
            <person name="Geller-Mcgrath D.E."/>
            <person name="Sieber C.M.K."/>
            <person name="Emerson J.B."/>
            <person name="Anantharaman K."/>
            <person name="Thomas B.C."/>
            <person name="Malmstrom R."/>
            <person name="Stieglmeier M."/>
            <person name="Klingl A."/>
            <person name="Woyke T."/>
            <person name="Ryan C.M."/>
            <person name="Banfield J.F."/>
        </authorList>
    </citation>
    <scope>NUCLEOTIDE SEQUENCE [LARGE SCALE GENOMIC DNA]</scope>
</reference>
<dbReference type="Proteomes" id="UP000231282">
    <property type="component" value="Unassembled WGS sequence"/>
</dbReference>
<keyword evidence="2" id="KW-0328">Glycosyltransferase</keyword>
<sequence>MKKNKEISIIIPNWNGEKQLQKNLPLLFNVLAKFEGKSEIIIVDDKSRDGSRKYLKQLTIKSPKLKVKNSQKQTPTKPSIPHLRIILNKENVGFARSVNKGVKAAQYNVVFLLNTDVVVKKGCFEAILSHFDEPDVFAVGANADWQLGIVSFKGGFFDISQPLKISRNTTKAQNSSWVSGGHSAFRKSIWQELGGIDILFSPFYFEETDLCYRAWKRGYRVLWEPKSRVDHRHEESVIRQNFSPDYINFIAQRNQLFFIWKNLHDPKMFKEHCFNLMRRLLKHPKYFRVFFAACRRLPQVLVKRKIEKQVAILSDKEVFEKISRRSER</sequence>
<proteinExistence type="inferred from homology"/>
<dbReference type="InterPro" id="IPR001173">
    <property type="entry name" value="Glyco_trans_2-like"/>
</dbReference>
<evidence type="ECO:0000256" key="1">
    <source>
        <dbReference type="ARBA" id="ARBA00006739"/>
    </source>
</evidence>
<evidence type="ECO:0000259" key="4">
    <source>
        <dbReference type="Pfam" id="PF00535"/>
    </source>
</evidence>
<comment type="caution">
    <text evidence="5">The sequence shown here is derived from an EMBL/GenBank/DDBJ whole genome shotgun (WGS) entry which is preliminary data.</text>
</comment>
<dbReference type="CDD" id="cd04186">
    <property type="entry name" value="GT_2_like_c"/>
    <property type="match status" value="1"/>
</dbReference>
<dbReference type="SUPFAM" id="SSF53448">
    <property type="entry name" value="Nucleotide-diphospho-sugar transferases"/>
    <property type="match status" value="1"/>
</dbReference>
<dbReference type="PANTHER" id="PTHR43179:SF12">
    <property type="entry name" value="GALACTOFURANOSYLTRANSFERASE GLFT2"/>
    <property type="match status" value="1"/>
</dbReference>
<dbReference type="Gene3D" id="3.90.550.10">
    <property type="entry name" value="Spore Coat Polysaccharide Biosynthesis Protein SpsA, Chain A"/>
    <property type="match status" value="1"/>
</dbReference>
<evidence type="ECO:0000313" key="5">
    <source>
        <dbReference type="EMBL" id="PIS15284.1"/>
    </source>
</evidence>